<feature type="region of interest" description="Disordered" evidence="1">
    <location>
        <begin position="49"/>
        <end position="136"/>
    </location>
</feature>
<feature type="compositionally biased region" description="Low complexity" evidence="1">
    <location>
        <begin position="805"/>
        <end position="816"/>
    </location>
</feature>
<feature type="compositionally biased region" description="Polar residues" evidence="1">
    <location>
        <begin position="18"/>
        <end position="29"/>
    </location>
</feature>
<feature type="region of interest" description="Disordered" evidence="1">
    <location>
        <begin position="1"/>
        <end position="29"/>
    </location>
</feature>
<feature type="compositionally biased region" description="Polar residues" evidence="1">
    <location>
        <begin position="276"/>
        <end position="285"/>
    </location>
</feature>
<feature type="region of interest" description="Disordered" evidence="1">
    <location>
        <begin position="170"/>
        <end position="195"/>
    </location>
</feature>
<feature type="region of interest" description="Disordered" evidence="1">
    <location>
        <begin position="799"/>
        <end position="821"/>
    </location>
</feature>
<reference evidence="2" key="1">
    <citation type="journal article" date="2020" name="Fungal Divers.">
        <title>Resolving the Mortierellaceae phylogeny through synthesis of multi-gene phylogenetics and phylogenomics.</title>
        <authorList>
            <person name="Vandepol N."/>
            <person name="Liber J."/>
            <person name="Desiro A."/>
            <person name="Na H."/>
            <person name="Kennedy M."/>
            <person name="Barry K."/>
            <person name="Grigoriev I.V."/>
            <person name="Miller A.N."/>
            <person name="O'Donnell K."/>
            <person name="Stajich J.E."/>
            <person name="Bonito G."/>
        </authorList>
    </citation>
    <scope>NUCLEOTIDE SEQUENCE</scope>
    <source>
        <strain evidence="2">MES-2147</strain>
    </source>
</reference>
<dbReference type="Proteomes" id="UP000749646">
    <property type="component" value="Unassembled WGS sequence"/>
</dbReference>
<protein>
    <submittedName>
        <fullName evidence="2">Uncharacterized protein</fullName>
    </submittedName>
</protein>
<feature type="region of interest" description="Disordered" evidence="1">
    <location>
        <begin position="259"/>
        <end position="285"/>
    </location>
</feature>
<sequence>MEPEENIKASEAALLSEQDPNMSMASIVSENDIKKESDLAFDSQNILAPLNGSKLDQNERQIQDDGDDQEAQAMSQKSKKQRLEEPRTDTQEENAESTTSQIHHEATILHVQTSTAEDSVKQAHKETSVDTADPDMSMASILSEDNLEETDLDLDTRNLLAPMNRSKLNADQNEHQIQDDGDNQETQEVLPEPRKQRLEGSCVDKLYQLTLENQEKNTDFITSSIHSETEASTTLHIQTSTAKDLIGEVCRETYMDPEMKTESNTGQPQKVKDQTSKTVQSASLGTEPTVKVETLEVELLCGQDPDMSMASIVSEDGVGAADLAWDTQNISPLVNGLKPDEFQSECQLQDDDDGQDDRELPQKPKRQRLKGAYVKGENTDHVGSPLHSESESSATSHVRTPTVEDLARKSGKVTGLDSKVKSESSTNQIQEKQEQEQEIREFNRNTEQMIEVYFKEGLDEAGIEMFDTLLGPFRRPTKEFVAAFFYSIILSPYTDQANIEAAIHVLDRTLTIHGPELFQDIWDVQKRRREVADGCSAFSRNISSSDIPELNRLGSSLGSSTRASAKEEDPFVNMPGFPPAPIPTGRLPSWTNTWDLIKTEFGLDAKSESQHHIALQEYNIRMRPHGMDVAQDPSSTWKGAEEGMDVVIKEEREIRDEVGRAIVGLLIRILEQDAVLRNDVLMINSYSPNQTVRQALDVIFSITALAMSSRYLEAPRHAISSSIANAKPNSTAATSNRPIVPWPLNERCKLNAAGMEILQLGQQLLLLLIRFLEAGEILSGNGMEELAIELQSRLNKVNKDRKIPGSSSSSRSGASAKTPSATPYFPERCNLDQTEIFLKSLIQGPCLLDSGTGSGAGVKLRKEKASRQRQQSEGADINDCFVGADDYDSIFKSQTGICMGSSAFVMIFADYWFRSKTTAAGRGPQLSFRRVVEDYAMPNVVRTSAPVGTSTCTKKEKTKPTTIRKSARNRKNSLSSEDDNLELESISVSPVADQQGLEQWNAKDLEQVEWTVMMIEVLVWSWIEARGIRREEIERTGLEKVLFPDADKSNQQSIDENTSGWLVMSKFLHKIGGTLQSRWEQLESVIEAAIMVEDLCLR</sequence>
<accession>A0A9P6MHT4</accession>
<evidence type="ECO:0000313" key="3">
    <source>
        <dbReference type="Proteomes" id="UP000749646"/>
    </source>
</evidence>
<organism evidence="2 3">
    <name type="scientific">Modicella reniformis</name>
    <dbReference type="NCBI Taxonomy" id="1440133"/>
    <lineage>
        <taxon>Eukaryota</taxon>
        <taxon>Fungi</taxon>
        <taxon>Fungi incertae sedis</taxon>
        <taxon>Mucoromycota</taxon>
        <taxon>Mortierellomycotina</taxon>
        <taxon>Mortierellomycetes</taxon>
        <taxon>Mortierellales</taxon>
        <taxon>Mortierellaceae</taxon>
        <taxon>Modicella</taxon>
    </lineage>
</organism>
<gene>
    <name evidence="2" type="ORF">BGZ65_003997</name>
</gene>
<evidence type="ECO:0000256" key="1">
    <source>
        <dbReference type="SAM" id="MobiDB-lite"/>
    </source>
</evidence>
<feature type="compositionally biased region" description="Basic and acidic residues" evidence="1">
    <location>
        <begin position="118"/>
        <end position="128"/>
    </location>
</feature>
<feature type="region of interest" description="Disordered" evidence="1">
    <location>
        <begin position="946"/>
        <end position="978"/>
    </location>
</feature>
<comment type="caution">
    <text evidence="2">The sequence shown here is derived from an EMBL/GenBank/DDBJ whole genome shotgun (WGS) entry which is preliminary data.</text>
</comment>
<dbReference type="OrthoDB" id="2443909at2759"/>
<feature type="region of interest" description="Disordered" evidence="1">
    <location>
        <begin position="345"/>
        <end position="437"/>
    </location>
</feature>
<proteinExistence type="predicted"/>
<evidence type="ECO:0000313" key="2">
    <source>
        <dbReference type="EMBL" id="KAG0000872.1"/>
    </source>
</evidence>
<feature type="compositionally biased region" description="Basic and acidic residues" evidence="1">
    <location>
        <begin position="81"/>
        <end position="90"/>
    </location>
</feature>
<keyword evidence="3" id="KW-1185">Reference proteome</keyword>
<dbReference type="EMBL" id="JAAAHW010000586">
    <property type="protein sequence ID" value="KAG0000872.1"/>
    <property type="molecule type" value="Genomic_DNA"/>
</dbReference>
<dbReference type="AlphaFoldDB" id="A0A9P6MHT4"/>
<name>A0A9P6MHT4_9FUNG</name>